<dbReference type="InterPro" id="IPR057982">
    <property type="entry name" value="TPR_NAA35"/>
</dbReference>
<feature type="domain" description="NAA35-like TPR repeats" evidence="6">
    <location>
        <begin position="306"/>
        <end position="710"/>
    </location>
</feature>
<comment type="subcellular location">
    <subcellularLocation>
        <location evidence="1">Cytoplasm</location>
    </subcellularLocation>
</comment>
<feature type="region of interest" description="Disordered" evidence="4">
    <location>
        <begin position="519"/>
        <end position="543"/>
    </location>
</feature>
<protein>
    <submittedName>
        <fullName evidence="7">Uncharacterized protein</fullName>
    </submittedName>
</protein>
<dbReference type="InterPro" id="IPR057983">
    <property type="entry name" value="NAA35-like_N"/>
</dbReference>
<dbReference type="AlphaFoldDB" id="A0A8S1J9P6"/>
<gene>
    <name evidence="7" type="ORF">OSTQU699_LOCUS8226</name>
</gene>
<evidence type="ECO:0000256" key="4">
    <source>
        <dbReference type="SAM" id="MobiDB-lite"/>
    </source>
</evidence>
<comment type="caution">
    <text evidence="7">The sequence shown here is derived from an EMBL/GenBank/DDBJ whole genome shotgun (WGS) entry which is preliminary data.</text>
</comment>
<dbReference type="PANTHER" id="PTHR21373">
    <property type="entry name" value="GLUCOSE REPRESSIBLE PROTEIN MAK10"/>
    <property type="match status" value="1"/>
</dbReference>
<dbReference type="Pfam" id="PF04112">
    <property type="entry name" value="Mak10"/>
    <property type="match status" value="1"/>
</dbReference>
<organism evidence="7 8">
    <name type="scientific">Ostreobium quekettii</name>
    <dbReference type="NCBI Taxonomy" id="121088"/>
    <lineage>
        <taxon>Eukaryota</taxon>
        <taxon>Viridiplantae</taxon>
        <taxon>Chlorophyta</taxon>
        <taxon>core chlorophytes</taxon>
        <taxon>Ulvophyceae</taxon>
        <taxon>TCBD clade</taxon>
        <taxon>Bryopsidales</taxon>
        <taxon>Ostreobineae</taxon>
        <taxon>Ostreobiaceae</taxon>
        <taxon>Ostreobium</taxon>
    </lineage>
</organism>
<dbReference type="InterPro" id="IPR007244">
    <property type="entry name" value="Naa35_N"/>
</dbReference>
<keyword evidence="3" id="KW-0963">Cytoplasm</keyword>
<dbReference type="PANTHER" id="PTHR21373:SF0">
    <property type="entry name" value="N-ALPHA-ACETYLTRANSFERASE 35, NATC AUXILIARY SUBUNIT"/>
    <property type="match status" value="1"/>
</dbReference>
<evidence type="ECO:0000259" key="5">
    <source>
        <dbReference type="Pfam" id="PF04112"/>
    </source>
</evidence>
<name>A0A8S1J9P6_9CHLO</name>
<dbReference type="Pfam" id="PF25789">
    <property type="entry name" value="TPR_NAA35"/>
    <property type="match status" value="1"/>
</dbReference>
<feature type="domain" description="NAA35-like N-terminal" evidence="5">
    <location>
        <begin position="23"/>
        <end position="142"/>
    </location>
</feature>
<evidence type="ECO:0000313" key="7">
    <source>
        <dbReference type="EMBL" id="CAD7702869.1"/>
    </source>
</evidence>
<proteinExistence type="inferred from homology"/>
<evidence type="ECO:0000313" key="8">
    <source>
        <dbReference type="Proteomes" id="UP000708148"/>
    </source>
</evidence>
<keyword evidence="8" id="KW-1185">Reference proteome</keyword>
<dbReference type="GO" id="GO:0031417">
    <property type="term" value="C:NatC complex"/>
    <property type="evidence" value="ECO:0007669"/>
    <property type="project" value="InterPro"/>
</dbReference>
<dbReference type="Proteomes" id="UP000708148">
    <property type="component" value="Unassembled WGS sequence"/>
</dbReference>
<dbReference type="EMBL" id="CAJHUC010001983">
    <property type="protein sequence ID" value="CAD7702869.1"/>
    <property type="molecule type" value="Genomic_DNA"/>
</dbReference>
<dbReference type="OrthoDB" id="269405at2759"/>
<evidence type="ECO:0000256" key="2">
    <source>
        <dbReference type="ARBA" id="ARBA00006289"/>
    </source>
</evidence>
<reference evidence="7" key="1">
    <citation type="submission" date="2020-12" db="EMBL/GenBank/DDBJ databases">
        <authorList>
            <person name="Iha C."/>
        </authorList>
    </citation>
    <scope>NUCLEOTIDE SEQUENCE</scope>
</reference>
<comment type="similarity">
    <text evidence="2">Belongs to the MAK10 family.</text>
</comment>
<evidence type="ECO:0000256" key="1">
    <source>
        <dbReference type="ARBA" id="ARBA00004496"/>
    </source>
</evidence>
<evidence type="ECO:0000256" key="3">
    <source>
        <dbReference type="ARBA" id="ARBA00022490"/>
    </source>
</evidence>
<accession>A0A8S1J9P6</accession>
<sequence length="718" mass="78944">MSAPEWVDAGPLLACARDSLAFGEILHGEDFSLQQAMSAVVIGAPKMDAGSAGGRVRSPAELIAGGGAPVDLPAGEALGVMDRLMALEASWLTGSALTQTVYTCLYMFDLERLEDNLYLSAFCKIVRATTWEIRNMVIAACVCEDEDFVALSHGTPLDEAQGDGGKSALAAASFAEGKLTQILKRKGGAQQKDGNGLGDVDAMPANMAQAIAARLKFWQLLHMGLDRLQKKGKQDLQAASKHFGAAMVELQTIRETSALGSEDCPGFQPCLDRGTLGAAPMRPLKILTKEDAWDHFQAMLEHLQLACSVTAIGSLKELKNFLLSFAKKLPAAVARSALHLNLSFNKGTQLSEPPRWCPSIRMLSDALNLPPKRGDAGDEVDFFLQQALIAMQNWCQCMCLNRLRQRRRLRKGLEDWRNLADHAFHADNSPAFQRYMAETGWHWLPGGLQQNGPNSFQSGPLMAWVEQGCCECMVLHLLLGCELELYQPMEYTMIFWYCDYLFSKLLACTRDLFNARSGVVPPSEQKKKGGKKTKSKMQQGKNAQTDLIRTQRYAMELAILETERHMSQGIVRLMLGLHMTGTLTKPEFPFNGEAERFHQRFDCFQQVEQPEPLEYAAFAASTHIVAPSSSRILDAASKSFHGAKDHASLVLARASTSGLGEERLGEIRAMEHVARTNAVAASIVMRSEQLGLQNMSVAFGYDHHPYFPVVSIARSKEG</sequence>
<evidence type="ECO:0000259" key="6">
    <source>
        <dbReference type="Pfam" id="PF25789"/>
    </source>
</evidence>